<dbReference type="RefSeq" id="WP_101358239.1">
    <property type="nucleotide sequence ID" value="NZ_NKXO01000012.1"/>
</dbReference>
<dbReference type="AlphaFoldDB" id="A0A2N3IIG0"/>
<dbReference type="SUPFAM" id="SSF56436">
    <property type="entry name" value="C-type lectin-like"/>
    <property type="match status" value="1"/>
</dbReference>
<proteinExistence type="predicted"/>
<dbReference type="InterPro" id="IPR016187">
    <property type="entry name" value="CTDL_fold"/>
</dbReference>
<reference evidence="2 3" key="1">
    <citation type="submission" date="2017-06" db="EMBL/GenBank/DDBJ databases">
        <title>Raineya orbicola gen. nov., sp. nov. a slightly thermophilic bacterium of the phylum Bacteroidetes and the description of Raineyaceae fam. nov.</title>
        <authorList>
            <person name="Albuquerque L."/>
            <person name="Polonia A.R.M."/>
            <person name="Barroso C."/>
            <person name="Froufe H.J.C."/>
            <person name="Lage O."/>
            <person name="Lobo-Da-Cunha A."/>
            <person name="Egas C."/>
            <person name="Da Costa M.S."/>
        </authorList>
    </citation>
    <scope>NUCLEOTIDE SEQUENCE [LARGE SCALE GENOMIC DNA]</scope>
    <source>
        <strain evidence="2 3">SPSPC-11</strain>
    </source>
</reference>
<gene>
    <name evidence="2" type="ORF">Rain11_0975</name>
</gene>
<dbReference type="EMBL" id="NKXO01000012">
    <property type="protein sequence ID" value="PKQ70038.1"/>
    <property type="molecule type" value="Genomic_DNA"/>
</dbReference>
<dbReference type="PROSITE" id="PS51257">
    <property type="entry name" value="PROKAR_LIPOPROTEIN"/>
    <property type="match status" value="1"/>
</dbReference>
<dbReference type="PANTHER" id="PTHR23150">
    <property type="entry name" value="SULFATASE MODIFYING FACTOR 1, 2"/>
    <property type="match status" value="1"/>
</dbReference>
<evidence type="ECO:0000313" key="3">
    <source>
        <dbReference type="Proteomes" id="UP000233387"/>
    </source>
</evidence>
<keyword evidence="3" id="KW-1185">Reference proteome</keyword>
<dbReference type="InterPro" id="IPR051043">
    <property type="entry name" value="Sulfatase_Mod_Factor_Kinase"/>
</dbReference>
<name>A0A2N3IIG0_9BACT</name>
<dbReference type="GO" id="GO:0120147">
    <property type="term" value="F:formylglycine-generating oxidase activity"/>
    <property type="evidence" value="ECO:0007669"/>
    <property type="project" value="TreeGrafter"/>
</dbReference>
<dbReference type="Proteomes" id="UP000233387">
    <property type="component" value="Unassembled WGS sequence"/>
</dbReference>
<dbReference type="InterPro" id="IPR042095">
    <property type="entry name" value="SUMF_sf"/>
</dbReference>
<dbReference type="Gene3D" id="3.90.1580.10">
    <property type="entry name" value="paralog of FGE (formylglycine-generating enzyme)"/>
    <property type="match status" value="1"/>
</dbReference>
<accession>A0A2N3IIG0</accession>
<comment type="caution">
    <text evidence="2">The sequence shown here is derived from an EMBL/GenBank/DDBJ whole genome shotgun (WGS) entry which is preliminary data.</text>
</comment>
<sequence length="408" mass="46581">MNNLNFRNIWLASLVVGSAFLQGCGLLGGGKKNVMNSKDLNDRIIKSKGEIYRFDVVRPGWDQYVPQSMVVIPAGTFHMGQADEDVPHTQINYNKQITISAFFMDETEVTNNQYRLFTEVMTAYAYKGANGSIQLDPDYEANVMQYVGLNLRDQSKNNALDTNFLNKIYPDTLRWSNEYAHHMGDPMMEYYFMHPAFDDYPVVGVKWTAAQTFCQWRTLHLDYHRAMQGLPSNPRFRLPTEAEWEYAARGGRNLAKYPWGNPYVRNTLGCMLANFKPGRGNYYDDGFAYTAPVASYFANDWGLYDMAGNVAEWCQDAYYEAAVPTVWDMNPVFDPQSKKGDANSIGYSNLSAYPRRVVRGGSWKDIAYFLETGTRTYQHFDSTSTSIGFRCAMTYLGRSSGNEIKRVR</sequence>
<organism evidence="2 3">
    <name type="scientific">Raineya orbicola</name>
    <dbReference type="NCBI Taxonomy" id="2016530"/>
    <lineage>
        <taxon>Bacteria</taxon>
        <taxon>Pseudomonadati</taxon>
        <taxon>Bacteroidota</taxon>
        <taxon>Cytophagia</taxon>
        <taxon>Cytophagales</taxon>
        <taxon>Raineyaceae</taxon>
        <taxon>Raineya</taxon>
    </lineage>
</organism>
<dbReference type="OrthoDB" id="9768004at2"/>
<dbReference type="Pfam" id="PF03781">
    <property type="entry name" value="FGE-sulfatase"/>
    <property type="match status" value="1"/>
</dbReference>
<evidence type="ECO:0000313" key="2">
    <source>
        <dbReference type="EMBL" id="PKQ70038.1"/>
    </source>
</evidence>
<dbReference type="InterPro" id="IPR005532">
    <property type="entry name" value="SUMF_dom"/>
</dbReference>
<dbReference type="PANTHER" id="PTHR23150:SF19">
    <property type="entry name" value="FORMYLGLYCINE-GENERATING ENZYME"/>
    <property type="match status" value="1"/>
</dbReference>
<protein>
    <submittedName>
        <fullName evidence="2">Formylglycine-generating sulfatase enzyme</fullName>
    </submittedName>
</protein>
<evidence type="ECO:0000259" key="1">
    <source>
        <dbReference type="Pfam" id="PF03781"/>
    </source>
</evidence>
<feature type="domain" description="Sulfatase-modifying factor enzyme-like" evidence="1">
    <location>
        <begin position="67"/>
        <end position="392"/>
    </location>
</feature>